<evidence type="ECO:0000256" key="2">
    <source>
        <dbReference type="SAM" id="SignalP"/>
    </source>
</evidence>
<evidence type="ECO:0000313" key="4">
    <source>
        <dbReference type="EMBL" id="PHZ86072.1"/>
    </source>
</evidence>
<protein>
    <submittedName>
        <fullName evidence="4">Alkaline phosphatase</fullName>
    </submittedName>
</protein>
<dbReference type="PANTHER" id="PTHR46928">
    <property type="entry name" value="MESENCHYME-SPECIFIC CELL SURFACE GLYCOPROTEIN"/>
    <property type="match status" value="1"/>
</dbReference>
<dbReference type="EMBL" id="PDEM01000009">
    <property type="protein sequence ID" value="PHZ86072.1"/>
    <property type="molecule type" value="Genomic_DNA"/>
</dbReference>
<dbReference type="InterPro" id="IPR055188">
    <property type="entry name" value="Choice_anch_I"/>
</dbReference>
<dbReference type="Pfam" id="PF22494">
    <property type="entry name" value="choice_anch_I"/>
    <property type="match status" value="1"/>
</dbReference>
<dbReference type="PANTHER" id="PTHR46928:SF1">
    <property type="entry name" value="MESENCHYME-SPECIFIC CELL SURFACE GLYCOPROTEIN"/>
    <property type="match status" value="1"/>
</dbReference>
<accession>A0A2G4YUQ3</accession>
<gene>
    <name evidence="4" type="ORF">CRD36_05225</name>
</gene>
<dbReference type="OrthoDB" id="9803927at2"/>
<evidence type="ECO:0000313" key="5">
    <source>
        <dbReference type="Proteomes" id="UP000229730"/>
    </source>
</evidence>
<dbReference type="Gene3D" id="2.130.10.10">
    <property type="entry name" value="YVTN repeat-like/Quinoprotein amine dehydrogenase"/>
    <property type="match status" value="1"/>
</dbReference>
<dbReference type="InterPro" id="IPR015943">
    <property type="entry name" value="WD40/YVTN_repeat-like_dom_sf"/>
</dbReference>
<evidence type="ECO:0000259" key="3">
    <source>
        <dbReference type="Pfam" id="PF22494"/>
    </source>
</evidence>
<dbReference type="InterPro" id="IPR011048">
    <property type="entry name" value="Haem_d1_sf"/>
</dbReference>
<sequence length="512" mass="55187">MRFCGTPVLLGSLILAITSPVFAKDLTVRHLASYETGLFNKSAAEIVSYQASTDLIYVVNGAAPSIDVLRFTGKDIALITKLNLSANEIPTSVAAHGDYVAVAVHDASRDDRQGKIVIFGKNQTRLTEVKAGFLPDMVTFSPDNAYIIAANEGERNFHKSDAGAIDPVGSITLINVGENFSTRQITFDQFSADIMRGKGVRLSPGKTPAQDFEPEYITASKDSRTAWISLQENNAIAVLDIASATITNILPLGLKDHSVPGQGLDPDDKDGVHIGLHPVMGMYMPDTITTMVRGGKTYLLTANEGDSRDEEVKAKKVKFDNKALSKAQIKALGKLRLSATDGDTDGDGDIDVPHSYGARSFSIFDDTGRLVFDSGDDFERITAAELGVYFNSDNDEEDSGDGRSDNKGPEPEVIITTEIDGLTYAFIGLERVGGIMIYDVTTPAKARFDQYVITRNFGHNRGIAKNNGDKTSDFLGPEGFALIPAEQSPTGKTLLLVAYEVSGNVEVLEISK</sequence>
<keyword evidence="2" id="KW-0732">Signal</keyword>
<dbReference type="NCBIfam" id="NF038117">
    <property type="entry name" value="choice_anch_I"/>
    <property type="match status" value="1"/>
</dbReference>
<name>A0A2G4YUQ3_9PROT</name>
<dbReference type="AlphaFoldDB" id="A0A2G4YUQ3"/>
<dbReference type="InterPro" id="IPR052956">
    <property type="entry name" value="Mesenchyme-surface_protein"/>
</dbReference>
<feature type="chain" id="PRO_5013720709" evidence="2">
    <location>
        <begin position="24"/>
        <end position="512"/>
    </location>
</feature>
<organism evidence="4 5">
    <name type="scientific">Paremcibacter congregatus</name>
    <dbReference type="NCBI Taxonomy" id="2043170"/>
    <lineage>
        <taxon>Bacteria</taxon>
        <taxon>Pseudomonadati</taxon>
        <taxon>Pseudomonadota</taxon>
        <taxon>Alphaproteobacteria</taxon>
        <taxon>Emcibacterales</taxon>
        <taxon>Emcibacteraceae</taxon>
        <taxon>Paremcibacter</taxon>
    </lineage>
</organism>
<dbReference type="Proteomes" id="UP000229730">
    <property type="component" value="Unassembled WGS sequence"/>
</dbReference>
<dbReference type="InParanoid" id="A0A2G4YUQ3"/>
<feature type="region of interest" description="Disordered" evidence="1">
    <location>
        <begin position="391"/>
        <end position="411"/>
    </location>
</feature>
<feature type="domain" description="Choice-of-anchor I" evidence="3">
    <location>
        <begin position="41"/>
        <end position="510"/>
    </location>
</feature>
<proteinExistence type="predicted"/>
<reference evidence="4 5" key="1">
    <citation type="submission" date="2017-10" db="EMBL/GenBank/DDBJ databases">
        <title>Frigbacter circumglobatus gen. nov. sp. nov., isolated from sediment cultured in situ.</title>
        <authorList>
            <person name="Zhao Z."/>
        </authorList>
    </citation>
    <scope>NUCLEOTIDE SEQUENCE [LARGE SCALE GENOMIC DNA]</scope>
    <source>
        <strain evidence="4 5">ZYL</strain>
    </source>
</reference>
<feature type="signal peptide" evidence="2">
    <location>
        <begin position="1"/>
        <end position="23"/>
    </location>
</feature>
<keyword evidence="5" id="KW-1185">Reference proteome</keyword>
<dbReference type="SUPFAM" id="SSF51004">
    <property type="entry name" value="C-terminal (heme d1) domain of cytochrome cd1-nitrite reductase"/>
    <property type="match status" value="1"/>
</dbReference>
<dbReference type="RefSeq" id="WP_099471656.1">
    <property type="nucleotide sequence ID" value="NZ_CP041025.1"/>
</dbReference>
<comment type="caution">
    <text evidence="4">The sequence shown here is derived from an EMBL/GenBank/DDBJ whole genome shotgun (WGS) entry which is preliminary data.</text>
</comment>
<feature type="compositionally biased region" description="Basic and acidic residues" evidence="1">
    <location>
        <begin position="400"/>
        <end position="410"/>
    </location>
</feature>
<evidence type="ECO:0000256" key="1">
    <source>
        <dbReference type="SAM" id="MobiDB-lite"/>
    </source>
</evidence>